<reference evidence="1 2" key="1">
    <citation type="submission" date="2019-06" db="EMBL/GenBank/DDBJ databases">
        <title>Wine fermentation using esterase from Monascus purpureus.</title>
        <authorList>
            <person name="Geng C."/>
            <person name="Zhang Y."/>
        </authorList>
    </citation>
    <scope>NUCLEOTIDE SEQUENCE [LARGE SCALE GENOMIC DNA]</scope>
    <source>
        <strain evidence="1">HQ1</strain>
    </source>
</reference>
<organism evidence="1 2">
    <name type="scientific">Monascus purpureus</name>
    <name type="common">Red mold</name>
    <name type="synonym">Monascus anka</name>
    <dbReference type="NCBI Taxonomy" id="5098"/>
    <lineage>
        <taxon>Eukaryota</taxon>
        <taxon>Fungi</taxon>
        <taxon>Dikarya</taxon>
        <taxon>Ascomycota</taxon>
        <taxon>Pezizomycotina</taxon>
        <taxon>Eurotiomycetes</taxon>
        <taxon>Eurotiomycetidae</taxon>
        <taxon>Eurotiales</taxon>
        <taxon>Aspergillaceae</taxon>
        <taxon>Monascus</taxon>
    </lineage>
</organism>
<sequence length="120" mass="13742">MLLFSTSEIELKGLQQLQEIHDIKNDAWTDFMDHKLDHEALLRQLEASAPGIMAVSNIAYGKTILERHAVDSLNNRSLNNRAEDDVLDWLCLSATRPEDALRSRLWVWKVSLSKRAIELS</sequence>
<dbReference type="EMBL" id="VIFY01000017">
    <property type="protein sequence ID" value="TQB75633.1"/>
    <property type="molecule type" value="Genomic_DNA"/>
</dbReference>
<dbReference type="Proteomes" id="UP000319663">
    <property type="component" value="Unassembled WGS sequence"/>
</dbReference>
<keyword evidence="2" id="KW-1185">Reference proteome</keyword>
<proteinExistence type="predicted"/>
<comment type="caution">
    <text evidence="1">The sequence shown here is derived from an EMBL/GenBank/DDBJ whole genome shotgun (WGS) entry which is preliminary data.</text>
</comment>
<evidence type="ECO:0000313" key="2">
    <source>
        <dbReference type="Proteomes" id="UP000319663"/>
    </source>
</evidence>
<gene>
    <name evidence="1" type="ORF">MPDQ_002251</name>
</gene>
<protein>
    <submittedName>
        <fullName evidence="1">Uncharacterized protein</fullName>
    </submittedName>
</protein>
<dbReference type="OrthoDB" id="416786at2759"/>
<name>A0A507R471_MONPU</name>
<evidence type="ECO:0000313" key="1">
    <source>
        <dbReference type="EMBL" id="TQB75633.1"/>
    </source>
</evidence>
<accession>A0A507R471</accession>
<dbReference type="AlphaFoldDB" id="A0A507R471"/>